<organism evidence="1 2">
    <name type="scientific">Alternaria gaisen</name>
    <dbReference type="NCBI Taxonomy" id="167740"/>
    <lineage>
        <taxon>Eukaryota</taxon>
        <taxon>Fungi</taxon>
        <taxon>Dikarya</taxon>
        <taxon>Ascomycota</taxon>
        <taxon>Pezizomycotina</taxon>
        <taxon>Dothideomycetes</taxon>
        <taxon>Pleosporomycetidae</taxon>
        <taxon>Pleosporales</taxon>
        <taxon>Pleosporineae</taxon>
        <taxon>Pleosporaceae</taxon>
        <taxon>Alternaria</taxon>
        <taxon>Alternaria sect. Alternaria</taxon>
    </lineage>
</organism>
<evidence type="ECO:0000313" key="2">
    <source>
        <dbReference type="Proteomes" id="UP000293547"/>
    </source>
</evidence>
<name>A0ACB6F3B4_9PLEO</name>
<comment type="caution">
    <text evidence="1">The sequence shown here is derived from an EMBL/GenBank/DDBJ whole genome shotgun (WGS) entry which is preliminary data.</text>
</comment>
<gene>
    <name evidence="1" type="ORF">AG0111_0g12854</name>
</gene>
<dbReference type="EMBL" id="PDWZ02000020">
    <property type="protein sequence ID" value="KAB2098922.1"/>
    <property type="molecule type" value="Genomic_DNA"/>
</dbReference>
<keyword evidence="2" id="KW-1185">Reference proteome</keyword>
<evidence type="ECO:0000313" key="1">
    <source>
        <dbReference type="EMBL" id="KAB2098922.1"/>
    </source>
</evidence>
<protein>
    <submittedName>
        <fullName evidence="1">Uncharacterized protein</fullName>
    </submittedName>
</protein>
<proteinExistence type="predicted"/>
<sequence length="729" mass="83559">MRNSYSARPSGPPPAADSSSEEQSNRRPSTDGLLDLDASCDGESYDMVEIAARLKAEGPTPPNHTLTTKNLIAREGKKWNMFCIKQRKEAEQSTDDELRRFTEKSPNDQLCACKAWAFKAYLIWLKKNFPGIQKESSIQAYWKRISMYYTDCAKRSMDEGTQQDVSRWIRTMKLDRSQKEKHAMYVDDLYVILHAFWVDDSRPLHGFFRIQVSLLLLLCAVTASRPGAIVEGASAKGSNKALLFKHIELMKVRAIEDASKSTIVANVTLENVKNKETSGKPKKFSFRLEVTPAFCIVSHILSIGISQGLFLNEFTSVRQIFQLYIPPERESLHIKWKSQLLDQLFFCNVKSSSISTGISREEAFPYAKLRQTFVRLGLLAGFKMRLELYALRRGSGRNINSALDPVERNQVIGNTAITYEKHYTPLHIARDFQSIYFGSPGEDRLISSVGQMGLTRDRRAPTRLNEAQMKALQEDPKFKTLCKKRDYYRSKLHGEGYRPISQARGTRLYGKYDRYKREVNNRLQKLVRDGIESARCDFYESIDSKEVKMQLDGTAAAEVPTLQTVEYELCERAAIASMLPKLFQDDSDRIEFIEKLAELCRKQEKQQTKTSNRKRTTGFNVDGGNDAQLSNKRIRGMVEVAEKDLPVSKLPLKLPYPMCLICIGNEAFADKVRMKARPQKDVLNKHVDYHFSHPEFETPFQCFHPDCFQELVDKGHFKRHAYEVHNVLH</sequence>
<accession>A0ACB6F3B4</accession>
<reference evidence="1 2" key="1">
    <citation type="journal article" date="2019" name="bioRxiv">
        <title>Genomics, evolutionary history and diagnostics of the Alternaria alternata species group including apple and Asian pear pathotypes.</title>
        <authorList>
            <person name="Armitage A.D."/>
            <person name="Cockerton H.M."/>
            <person name="Sreenivasaprasad S."/>
            <person name="Woodhall J.W."/>
            <person name="Lane C.R."/>
            <person name="Harrison R.J."/>
            <person name="Clarkson J.P."/>
        </authorList>
    </citation>
    <scope>NUCLEOTIDE SEQUENCE [LARGE SCALE GENOMIC DNA]</scope>
    <source>
        <strain evidence="1 2">FERA 650</strain>
    </source>
</reference>
<dbReference type="Proteomes" id="UP000293547">
    <property type="component" value="Unassembled WGS sequence"/>
</dbReference>